<keyword evidence="5" id="KW-0472">Membrane</keyword>
<evidence type="ECO:0000256" key="2">
    <source>
        <dbReference type="ARBA" id="ARBA00022475"/>
    </source>
</evidence>
<dbReference type="GO" id="GO:0005886">
    <property type="term" value="C:plasma membrane"/>
    <property type="evidence" value="ECO:0007669"/>
    <property type="project" value="UniProtKB-SubCell"/>
</dbReference>
<organism evidence="7">
    <name type="scientific">marine metagenome</name>
    <dbReference type="NCBI Taxonomy" id="408172"/>
    <lineage>
        <taxon>unclassified sequences</taxon>
        <taxon>metagenomes</taxon>
        <taxon>ecological metagenomes</taxon>
    </lineage>
</organism>
<sequence>MTLLQLLALQPRKMSQAVGWLIGYCHFLARSQACRVTQANIGLCFGHLSAQGQKKLVLSSLISTGKTLMETPATWLADSKHLLKWISEIEGEDLLKAALRDS</sequence>
<dbReference type="GO" id="GO:1901137">
    <property type="term" value="P:carbohydrate derivative biosynthetic process"/>
    <property type="evidence" value="ECO:0007669"/>
    <property type="project" value="UniProtKB-ARBA"/>
</dbReference>
<dbReference type="AlphaFoldDB" id="A0A382ZSK0"/>
<keyword evidence="6" id="KW-0012">Acyltransferase</keyword>
<feature type="non-terminal residue" evidence="7">
    <location>
        <position position="102"/>
    </location>
</feature>
<dbReference type="GO" id="GO:0016746">
    <property type="term" value="F:acyltransferase activity"/>
    <property type="evidence" value="ECO:0007669"/>
    <property type="project" value="UniProtKB-KW"/>
</dbReference>
<evidence type="ECO:0000256" key="3">
    <source>
        <dbReference type="ARBA" id="ARBA00022519"/>
    </source>
</evidence>
<keyword evidence="4" id="KW-0808">Transferase</keyword>
<keyword evidence="3" id="KW-0997">Cell inner membrane</keyword>
<evidence type="ECO:0000256" key="1">
    <source>
        <dbReference type="ARBA" id="ARBA00004533"/>
    </source>
</evidence>
<dbReference type="GO" id="GO:0008610">
    <property type="term" value="P:lipid biosynthetic process"/>
    <property type="evidence" value="ECO:0007669"/>
    <property type="project" value="UniProtKB-ARBA"/>
</dbReference>
<evidence type="ECO:0000256" key="5">
    <source>
        <dbReference type="ARBA" id="ARBA00023136"/>
    </source>
</evidence>
<proteinExistence type="predicted"/>
<gene>
    <name evidence="7" type="ORF">METZ01_LOCUS450889</name>
</gene>
<reference evidence="7" key="1">
    <citation type="submission" date="2018-05" db="EMBL/GenBank/DDBJ databases">
        <authorList>
            <person name="Lanie J.A."/>
            <person name="Ng W.-L."/>
            <person name="Kazmierczak K.M."/>
            <person name="Andrzejewski T.M."/>
            <person name="Davidsen T.M."/>
            <person name="Wayne K.J."/>
            <person name="Tettelin H."/>
            <person name="Glass J.I."/>
            <person name="Rusch D."/>
            <person name="Podicherti R."/>
            <person name="Tsui H.-C.T."/>
            <person name="Winkler M.E."/>
        </authorList>
    </citation>
    <scope>NUCLEOTIDE SEQUENCE</scope>
</reference>
<dbReference type="EMBL" id="UINC01186021">
    <property type="protein sequence ID" value="SVD98035.1"/>
    <property type="molecule type" value="Genomic_DNA"/>
</dbReference>
<accession>A0A382ZSK0</accession>
<evidence type="ECO:0000256" key="6">
    <source>
        <dbReference type="ARBA" id="ARBA00023315"/>
    </source>
</evidence>
<name>A0A382ZSK0_9ZZZZ</name>
<dbReference type="InterPro" id="IPR004960">
    <property type="entry name" value="LipA_acyltrans"/>
</dbReference>
<protein>
    <submittedName>
        <fullName evidence="7">Uncharacterized protein</fullName>
    </submittedName>
</protein>
<comment type="subcellular location">
    <subcellularLocation>
        <location evidence="1">Cell inner membrane</location>
    </subcellularLocation>
</comment>
<keyword evidence="2" id="KW-1003">Cell membrane</keyword>
<evidence type="ECO:0000313" key="7">
    <source>
        <dbReference type="EMBL" id="SVD98035.1"/>
    </source>
</evidence>
<dbReference type="Pfam" id="PF03279">
    <property type="entry name" value="Lip_A_acyltrans"/>
    <property type="match status" value="1"/>
</dbReference>
<evidence type="ECO:0000256" key="4">
    <source>
        <dbReference type="ARBA" id="ARBA00022679"/>
    </source>
</evidence>